<accession>A0A9X2M489</accession>
<dbReference type="EMBL" id="JANIIC010000110">
    <property type="protein sequence ID" value="MCQ8836180.1"/>
    <property type="molecule type" value="Genomic_DNA"/>
</dbReference>
<organism evidence="2 3">
    <name type="scientific">Streptomyces malaysiensis subsp. samsunensis</name>
    <dbReference type="NCBI Taxonomy" id="459658"/>
    <lineage>
        <taxon>Bacteria</taxon>
        <taxon>Bacillati</taxon>
        <taxon>Actinomycetota</taxon>
        <taxon>Actinomycetes</taxon>
        <taxon>Kitasatosporales</taxon>
        <taxon>Streptomycetaceae</taxon>
        <taxon>Streptomyces</taxon>
        <taxon>Streptomyces violaceusniger group</taxon>
    </lineage>
</organism>
<name>A0A9X2M489_STRMQ</name>
<gene>
    <name evidence="2" type="ORF">NQU54_46040</name>
</gene>
<dbReference type="NCBIfam" id="TIGR00702">
    <property type="entry name" value="YcaO-type kinase domain"/>
    <property type="match status" value="1"/>
</dbReference>
<dbReference type="Gene3D" id="3.30.160.660">
    <property type="match status" value="1"/>
</dbReference>
<evidence type="ECO:0000313" key="2">
    <source>
        <dbReference type="EMBL" id="MCQ8836180.1"/>
    </source>
</evidence>
<dbReference type="PROSITE" id="PS51664">
    <property type="entry name" value="YCAO"/>
    <property type="match status" value="1"/>
</dbReference>
<dbReference type="PANTHER" id="PTHR37809:SF1">
    <property type="entry name" value="RIBOSOMAL PROTEIN S12 METHYLTHIOTRANSFERASE ACCESSORY FACTOR YCAO"/>
    <property type="match status" value="1"/>
</dbReference>
<evidence type="ECO:0000259" key="1">
    <source>
        <dbReference type="PROSITE" id="PS51664"/>
    </source>
</evidence>
<keyword evidence="3" id="KW-1185">Reference proteome</keyword>
<dbReference type="AlphaFoldDB" id="A0A9X2M489"/>
<reference evidence="2" key="1">
    <citation type="submission" date="2022-06" db="EMBL/GenBank/DDBJ databases">
        <title>WGS of actinobacteria.</title>
        <authorList>
            <person name="Thawai C."/>
        </authorList>
    </citation>
    <scope>NUCLEOTIDE SEQUENCE</scope>
    <source>
        <strain evidence="2">DSM 42010</strain>
    </source>
</reference>
<evidence type="ECO:0000313" key="3">
    <source>
        <dbReference type="Proteomes" id="UP001142400"/>
    </source>
</evidence>
<dbReference type="Pfam" id="PF02624">
    <property type="entry name" value="YcaO"/>
    <property type="match status" value="1"/>
</dbReference>
<dbReference type="RefSeq" id="WP_257636248.1">
    <property type="nucleotide sequence ID" value="NZ_JANIIC010000110.1"/>
</dbReference>
<dbReference type="InterPro" id="IPR003776">
    <property type="entry name" value="YcaO-like_dom"/>
</dbReference>
<comment type="caution">
    <text evidence="2">The sequence shown here is derived from an EMBL/GenBank/DDBJ whole genome shotgun (WGS) entry which is preliminary data.</text>
</comment>
<protein>
    <submittedName>
        <fullName evidence="2">YcaO-like family protein</fullName>
    </submittedName>
</protein>
<dbReference type="Proteomes" id="UP001142400">
    <property type="component" value="Unassembled WGS sequence"/>
</dbReference>
<dbReference type="PANTHER" id="PTHR37809">
    <property type="entry name" value="RIBOSOMAL PROTEIN S12 METHYLTHIOTRANSFERASE ACCESSORY FACTOR YCAO"/>
    <property type="match status" value="1"/>
</dbReference>
<sequence length="381" mass="40843">MVRGDHLVELPGTVRARPPEETWEVLAERLPRYGITRVARLTGLDCIGLPVWTAIRPASLTLTASQGKGATDLLAKLSAVMEAIELWHVEQPLHVAARGPAEDVHPGYPISTLPVTSPFTERALSRMVWDWTPGTGLVSGKTVLLPADLVRRRAQRPEWSPDVLRATSTGLACGISRHEALLHALFEVVERDVLYQDGQFDGRLRTLIDPGTVDDPYGREVIDRLTAAGMTVELALVDGPYGLPVCLAYLWSEDYPAVFAGGGCHTSPVIAATRALTEAAQSRLAAIAGTRDDLAADPGSVGAPPVHPARGEGLVPWPQATACFPAARGGLADQVDQVARLVDRVTGHEPMALYLSDPAEPVHAVHVVCPGTRSRRGAMPR</sequence>
<feature type="domain" description="YcaO" evidence="1">
    <location>
        <begin position="67"/>
        <end position="381"/>
    </location>
</feature>
<proteinExistence type="predicted"/>